<dbReference type="InterPro" id="IPR028998">
    <property type="entry name" value="RimP_C"/>
</dbReference>
<dbReference type="Gene3D" id="3.30.300.70">
    <property type="entry name" value="RimP-like superfamily, N-terminal"/>
    <property type="match status" value="1"/>
</dbReference>
<evidence type="ECO:0000313" key="7">
    <source>
        <dbReference type="EMBL" id="MCF2530529.1"/>
    </source>
</evidence>
<gene>
    <name evidence="3 7" type="primary">rimP</name>
    <name evidence="7" type="ORF">LZ495_25370</name>
</gene>
<evidence type="ECO:0000313" key="8">
    <source>
        <dbReference type="Proteomes" id="UP001165378"/>
    </source>
</evidence>
<organism evidence="7 8">
    <name type="scientific">Yinghuangia soli</name>
    <dbReference type="NCBI Taxonomy" id="2908204"/>
    <lineage>
        <taxon>Bacteria</taxon>
        <taxon>Bacillati</taxon>
        <taxon>Actinomycetota</taxon>
        <taxon>Actinomycetes</taxon>
        <taxon>Kitasatosporales</taxon>
        <taxon>Streptomycetaceae</taxon>
        <taxon>Yinghuangia</taxon>
    </lineage>
</organism>
<dbReference type="CDD" id="cd01734">
    <property type="entry name" value="YlxS_C"/>
    <property type="match status" value="1"/>
</dbReference>
<dbReference type="Proteomes" id="UP001165378">
    <property type="component" value="Unassembled WGS sequence"/>
</dbReference>
<protein>
    <recommendedName>
        <fullName evidence="3">Ribosome maturation factor RimP</fullName>
    </recommendedName>
</protein>
<evidence type="ECO:0000259" key="5">
    <source>
        <dbReference type="Pfam" id="PF02576"/>
    </source>
</evidence>
<dbReference type="EMBL" id="JAKFHA010000017">
    <property type="protein sequence ID" value="MCF2530529.1"/>
    <property type="molecule type" value="Genomic_DNA"/>
</dbReference>
<dbReference type="GO" id="GO:0005829">
    <property type="term" value="C:cytosol"/>
    <property type="evidence" value="ECO:0007669"/>
    <property type="project" value="TreeGrafter"/>
</dbReference>
<dbReference type="HAMAP" id="MF_01077">
    <property type="entry name" value="RimP"/>
    <property type="match status" value="1"/>
</dbReference>
<comment type="function">
    <text evidence="3">Required for maturation of 30S ribosomal subunits.</text>
</comment>
<dbReference type="AlphaFoldDB" id="A0AA41Q4Z4"/>
<dbReference type="InterPro" id="IPR035956">
    <property type="entry name" value="RimP_N_sf"/>
</dbReference>
<comment type="subcellular location">
    <subcellularLocation>
        <location evidence="3">Cytoplasm</location>
    </subcellularLocation>
</comment>
<evidence type="ECO:0000256" key="3">
    <source>
        <dbReference type="HAMAP-Rule" id="MF_01077"/>
    </source>
</evidence>
<proteinExistence type="inferred from homology"/>
<dbReference type="InterPro" id="IPR036847">
    <property type="entry name" value="RimP_C_sf"/>
</dbReference>
<reference evidence="7" key="1">
    <citation type="submission" date="2022-01" db="EMBL/GenBank/DDBJ databases">
        <title>Genome-Based Taxonomic Classification of the Phylum Actinobacteria.</title>
        <authorList>
            <person name="Gao Y."/>
        </authorList>
    </citation>
    <scope>NUCLEOTIDE SEQUENCE</scope>
    <source>
        <strain evidence="7">KLBMP 8922</strain>
    </source>
</reference>
<feature type="domain" description="Ribosome maturation factor RimP C-terminal" evidence="6">
    <location>
        <begin position="88"/>
        <end position="149"/>
    </location>
</feature>
<sequence length="181" mass="19085">MSTTQRDRLRELLEPVASGAGVDLEDVSVSPAGKRRVLRVVLDADGGVDLDAVAAVSRSVSEALDGSDVMGNMAYTLEVTTAGVDRPLTAERHWRRATGRLVEVQLAVGGKVTGRVAGADADGADLDVDGTARRVAYDEVAKAVVQVEFNRKNADPADDEAEDVDDTDDTVGADDDMDEEA</sequence>
<dbReference type="GO" id="GO:0000028">
    <property type="term" value="P:ribosomal small subunit assembly"/>
    <property type="evidence" value="ECO:0007669"/>
    <property type="project" value="TreeGrafter"/>
</dbReference>
<keyword evidence="2 3" id="KW-0690">Ribosome biogenesis</keyword>
<evidence type="ECO:0000259" key="6">
    <source>
        <dbReference type="Pfam" id="PF17384"/>
    </source>
</evidence>
<evidence type="ECO:0000256" key="4">
    <source>
        <dbReference type="SAM" id="MobiDB-lite"/>
    </source>
</evidence>
<dbReference type="PANTHER" id="PTHR33867">
    <property type="entry name" value="RIBOSOME MATURATION FACTOR RIMP"/>
    <property type="match status" value="1"/>
</dbReference>
<dbReference type="Pfam" id="PF17384">
    <property type="entry name" value="DUF150_C"/>
    <property type="match status" value="1"/>
</dbReference>
<comment type="similarity">
    <text evidence="3">Belongs to the RimP family.</text>
</comment>
<dbReference type="PANTHER" id="PTHR33867:SF1">
    <property type="entry name" value="RIBOSOME MATURATION FACTOR RIMP"/>
    <property type="match status" value="1"/>
</dbReference>
<keyword evidence="8" id="KW-1185">Reference proteome</keyword>
<evidence type="ECO:0000256" key="2">
    <source>
        <dbReference type="ARBA" id="ARBA00022517"/>
    </source>
</evidence>
<dbReference type="SUPFAM" id="SSF75420">
    <property type="entry name" value="YhbC-like, N-terminal domain"/>
    <property type="match status" value="1"/>
</dbReference>
<dbReference type="GO" id="GO:0006412">
    <property type="term" value="P:translation"/>
    <property type="evidence" value="ECO:0007669"/>
    <property type="project" value="TreeGrafter"/>
</dbReference>
<name>A0AA41Q4Z4_9ACTN</name>
<dbReference type="InterPro" id="IPR028989">
    <property type="entry name" value="RimP_N"/>
</dbReference>
<dbReference type="InterPro" id="IPR003728">
    <property type="entry name" value="Ribosome_maturation_RimP"/>
</dbReference>
<dbReference type="NCBIfam" id="NF000930">
    <property type="entry name" value="PRK00092.2-2"/>
    <property type="match status" value="1"/>
</dbReference>
<comment type="caution">
    <text evidence="7">The sequence shown here is derived from an EMBL/GenBank/DDBJ whole genome shotgun (WGS) entry which is preliminary data.</text>
</comment>
<accession>A0AA41Q4Z4</accession>
<dbReference type="Pfam" id="PF02576">
    <property type="entry name" value="RimP_N"/>
    <property type="match status" value="1"/>
</dbReference>
<evidence type="ECO:0000256" key="1">
    <source>
        <dbReference type="ARBA" id="ARBA00022490"/>
    </source>
</evidence>
<feature type="domain" description="Ribosome maturation factor RimP N-terminal" evidence="5">
    <location>
        <begin position="12"/>
        <end position="85"/>
    </location>
</feature>
<feature type="region of interest" description="Disordered" evidence="4">
    <location>
        <begin position="149"/>
        <end position="181"/>
    </location>
</feature>
<dbReference type="SUPFAM" id="SSF74942">
    <property type="entry name" value="YhbC-like, C-terminal domain"/>
    <property type="match status" value="1"/>
</dbReference>
<keyword evidence="1 3" id="KW-0963">Cytoplasm</keyword>
<dbReference type="RefSeq" id="WP_235055198.1">
    <property type="nucleotide sequence ID" value="NZ_JAKFHA010000017.1"/>
</dbReference>
<feature type="compositionally biased region" description="Acidic residues" evidence="4">
    <location>
        <begin position="156"/>
        <end position="181"/>
    </location>
</feature>